<dbReference type="Proteomes" id="UP000663866">
    <property type="component" value="Unassembled WGS sequence"/>
</dbReference>
<sequence>MDWLDYFTPVNFTSTKLIDDNDNVPDGSCHLIRDDRSDEKVSKAYWAWNISQQMTKEYYTELGRTFQVDLSNQRFFVVHEPCIDKIEKKPMALLIFYHGLNSCAWYCALVRTGWLQLSMKYRFLVVFGQGQGTFNEHGPQRNKYGHLGFGDLYWEIEQPKDDIDYLDYLLNYMKNKYSDQLDINRIYFMGYSNGGLFSSNVAVHYGGETFAALCNHCGGFGGQYNEDKMLQPRNIITPLPIYILTGSKDPYKESCLKAKSLFEMAHCPVTIDILENRAHFYYSDKEEFIWTEFFLKNERSKSTLN</sequence>
<dbReference type="PANTHER" id="PTHR43037:SF5">
    <property type="entry name" value="FERULOYL ESTERASE"/>
    <property type="match status" value="1"/>
</dbReference>
<dbReference type="GO" id="GO:0016787">
    <property type="term" value="F:hydrolase activity"/>
    <property type="evidence" value="ECO:0007669"/>
    <property type="project" value="UniProtKB-KW"/>
</dbReference>
<dbReference type="InterPro" id="IPR050955">
    <property type="entry name" value="Plant_Biomass_Hydrol_Est"/>
</dbReference>
<dbReference type="EMBL" id="CAJOBH010006423">
    <property type="protein sequence ID" value="CAF4055779.1"/>
    <property type="molecule type" value="Genomic_DNA"/>
</dbReference>
<evidence type="ECO:0000313" key="6">
    <source>
        <dbReference type="EMBL" id="CAF2099156.1"/>
    </source>
</evidence>
<dbReference type="EMBL" id="CAJNOW010003550">
    <property type="protein sequence ID" value="CAF1386243.1"/>
    <property type="molecule type" value="Genomic_DNA"/>
</dbReference>
<dbReference type="EMBL" id="CAJOBF010000485">
    <property type="protein sequence ID" value="CAF3824662.1"/>
    <property type="molecule type" value="Genomic_DNA"/>
</dbReference>
<proteinExistence type="predicted"/>
<dbReference type="SUPFAM" id="SSF53474">
    <property type="entry name" value="alpha/beta-Hydrolases"/>
    <property type="match status" value="1"/>
</dbReference>
<dbReference type="Proteomes" id="UP000663824">
    <property type="component" value="Unassembled WGS sequence"/>
</dbReference>
<keyword evidence="1" id="KW-0732">Signal</keyword>
<dbReference type="Proteomes" id="UP000663855">
    <property type="component" value="Unassembled WGS sequence"/>
</dbReference>
<dbReference type="EMBL" id="CAJNRE010011178">
    <property type="protein sequence ID" value="CAF2099156.1"/>
    <property type="molecule type" value="Genomic_DNA"/>
</dbReference>
<dbReference type="EMBL" id="CAJNRF010012247">
    <property type="protein sequence ID" value="CAF2138859.1"/>
    <property type="molecule type" value="Genomic_DNA"/>
</dbReference>
<dbReference type="OrthoDB" id="9971649at2759"/>
<dbReference type="EMBL" id="CAJNRG010001310">
    <property type="protein sequence ID" value="CAF2032324.1"/>
    <property type="molecule type" value="Genomic_DNA"/>
</dbReference>
<evidence type="ECO:0000256" key="2">
    <source>
        <dbReference type="ARBA" id="ARBA00022801"/>
    </source>
</evidence>
<evidence type="ECO:0000313" key="3">
    <source>
        <dbReference type="EMBL" id="CAF1149373.1"/>
    </source>
</evidence>
<accession>A0A816TCA1</accession>
<evidence type="ECO:0000313" key="4">
    <source>
        <dbReference type="EMBL" id="CAF1386243.1"/>
    </source>
</evidence>
<gene>
    <name evidence="11" type="ORF">BYL167_LOCUS16678</name>
    <name evidence="3" type="ORF">CJN711_LOCUS9448</name>
    <name evidence="10" type="ORF">GIL414_LOCUS12907</name>
    <name evidence="4" type="ORF">KQP761_LOCUS8977</name>
    <name evidence="6" type="ORF">MBJ925_LOCUS21945</name>
    <name evidence="8" type="ORF">OVN521_LOCUS3011</name>
    <name evidence="9" type="ORF">UXM345_LOCUS6213</name>
    <name evidence="7" type="ORF">WKI299_LOCUS27906</name>
    <name evidence="5" type="ORF">XDN619_LOCUS5215</name>
</gene>
<evidence type="ECO:0000313" key="13">
    <source>
        <dbReference type="Proteomes" id="UP000663866"/>
    </source>
</evidence>
<dbReference type="EMBL" id="CAJNOV010003656">
    <property type="protein sequence ID" value="CAF1149373.1"/>
    <property type="molecule type" value="Genomic_DNA"/>
</dbReference>
<dbReference type="Proteomes" id="UP000663887">
    <property type="component" value="Unassembled WGS sequence"/>
</dbReference>
<dbReference type="InterPro" id="IPR029058">
    <property type="entry name" value="AB_hydrolase_fold"/>
</dbReference>
<evidence type="ECO:0000313" key="8">
    <source>
        <dbReference type="EMBL" id="CAF3785519.1"/>
    </source>
</evidence>
<dbReference type="AlphaFoldDB" id="A0A816TCA1"/>
<comment type="caution">
    <text evidence="6">The sequence shown here is derived from an EMBL/GenBank/DDBJ whole genome shotgun (WGS) entry which is preliminary data.</text>
</comment>
<evidence type="ECO:0000313" key="12">
    <source>
        <dbReference type="Proteomes" id="UP000663824"/>
    </source>
</evidence>
<dbReference type="PANTHER" id="PTHR43037">
    <property type="entry name" value="UNNAMED PRODUCT-RELATED"/>
    <property type="match status" value="1"/>
</dbReference>
<evidence type="ECO:0000313" key="5">
    <source>
        <dbReference type="EMBL" id="CAF2032324.1"/>
    </source>
</evidence>
<dbReference type="Proteomes" id="UP000663842">
    <property type="component" value="Unassembled WGS sequence"/>
</dbReference>
<organism evidence="6 12">
    <name type="scientific">Rotaria magnacalcarata</name>
    <dbReference type="NCBI Taxonomy" id="392030"/>
    <lineage>
        <taxon>Eukaryota</taxon>
        <taxon>Metazoa</taxon>
        <taxon>Spiralia</taxon>
        <taxon>Gnathifera</taxon>
        <taxon>Rotifera</taxon>
        <taxon>Eurotatoria</taxon>
        <taxon>Bdelloidea</taxon>
        <taxon>Philodinida</taxon>
        <taxon>Philodinidae</taxon>
        <taxon>Rotaria</taxon>
    </lineage>
</organism>
<dbReference type="Proteomes" id="UP000681967">
    <property type="component" value="Unassembled WGS sequence"/>
</dbReference>
<evidence type="ECO:0000313" key="7">
    <source>
        <dbReference type="EMBL" id="CAF2138859.1"/>
    </source>
</evidence>
<keyword evidence="2" id="KW-0378">Hydrolase</keyword>
<dbReference type="Proteomes" id="UP000663856">
    <property type="component" value="Unassembled WGS sequence"/>
</dbReference>
<dbReference type="EMBL" id="CAJOBJ010005125">
    <property type="protein sequence ID" value="CAF4021747.1"/>
    <property type="molecule type" value="Genomic_DNA"/>
</dbReference>
<protein>
    <submittedName>
        <fullName evidence="6">Uncharacterized protein</fullName>
    </submittedName>
</protein>
<name>A0A816TCA1_9BILA</name>
<evidence type="ECO:0000313" key="10">
    <source>
        <dbReference type="EMBL" id="CAF4021747.1"/>
    </source>
</evidence>
<keyword evidence="13" id="KW-1185">Reference proteome</keyword>
<dbReference type="Gene3D" id="3.40.50.1820">
    <property type="entry name" value="alpha/beta hydrolase"/>
    <property type="match status" value="1"/>
</dbReference>
<evidence type="ECO:0000256" key="1">
    <source>
        <dbReference type="ARBA" id="ARBA00022729"/>
    </source>
</evidence>
<evidence type="ECO:0000313" key="9">
    <source>
        <dbReference type="EMBL" id="CAF3824662.1"/>
    </source>
</evidence>
<dbReference type="Proteomes" id="UP000681720">
    <property type="component" value="Unassembled WGS sequence"/>
</dbReference>
<dbReference type="Proteomes" id="UP000663834">
    <property type="component" value="Unassembled WGS sequence"/>
</dbReference>
<reference evidence="6" key="1">
    <citation type="submission" date="2021-02" db="EMBL/GenBank/DDBJ databases">
        <authorList>
            <person name="Nowell W R."/>
        </authorList>
    </citation>
    <scope>NUCLEOTIDE SEQUENCE</scope>
</reference>
<dbReference type="EMBL" id="CAJOBG010000251">
    <property type="protein sequence ID" value="CAF3785519.1"/>
    <property type="molecule type" value="Genomic_DNA"/>
</dbReference>
<evidence type="ECO:0000313" key="11">
    <source>
        <dbReference type="EMBL" id="CAF4055779.1"/>
    </source>
</evidence>